<dbReference type="PANTHER" id="PTHR30097:SF4">
    <property type="entry name" value="SLR6042 PROTEIN"/>
    <property type="match status" value="1"/>
</dbReference>
<dbReference type="AlphaFoldDB" id="A0A839HN62"/>
<reference evidence="6 7" key="1">
    <citation type="submission" date="2020-08" db="EMBL/GenBank/DDBJ databases">
        <title>Aquariorum lacteus gen. nov., sp. nov., a new member of the family Comamonadaceae, isolated from freshwater aquarium.</title>
        <authorList>
            <person name="Chun S.-J."/>
        </authorList>
    </citation>
    <scope>NUCLEOTIDE SEQUENCE [LARGE SCALE GENOMIC DNA]</scope>
    <source>
        <strain evidence="6 7">SJAQ100</strain>
    </source>
</reference>
<dbReference type="PANTHER" id="PTHR30097">
    <property type="entry name" value="CATION EFFLUX SYSTEM PROTEIN CUSB"/>
    <property type="match status" value="1"/>
</dbReference>
<evidence type="ECO:0000256" key="1">
    <source>
        <dbReference type="ARBA" id="ARBA00009477"/>
    </source>
</evidence>
<dbReference type="Proteomes" id="UP000586093">
    <property type="component" value="Unassembled WGS sequence"/>
</dbReference>
<dbReference type="InterPro" id="IPR058792">
    <property type="entry name" value="Beta-barrel_RND_2"/>
</dbReference>
<dbReference type="Pfam" id="PF25973">
    <property type="entry name" value="BSH_CzcB"/>
    <property type="match status" value="1"/>
</dbReference>
<evidence type="ECO:0000313" key="7">
    <source>
        <dbReference type="Proteomes" id="UP000586093"/>
    </source>
</evidence>
<feature type="chain" id="PRO_5032508770" evidence="3">
    <location>
        <begin position="22"/>
        <end position="359"/>
    </location>
</feature>
<keyword evidence="2" id="KW-0813">Transport</keyword>
<dbReference type="GO" id="GO:0016020">
    <property type="term" value="C:membrane"/>
    <property type="evidence" value="ECO:0007669"/>
    <property type="project" value="InterPro"/>
</dbReference>
<dbReference type="Gene3D" id="2.40.50.100">
    <property type="match status" value="1"/>
</dbReference>
<evidence type="ECO:0000259" key="5">
    <source>
        <dbReference type="Pfam" id="PF25973"/>
    </source>
</evidence>
<feature type="signal peptide" evidence="3">
    <location>
        <begin position="1"/>
        <end position="21"/>
    </location>
</feature>
<dbReference type="Pfam" id="PF25954">
    <property type="entry name" value="Beta-barrel_RND_2"/>
    <property type="match status" value="1"/>
</dbReference>
<gene>
    <name evidence="6" type="ORF">H4F90_03465</name>
</gene>
<feature type="domain" description="CusB-like beta-barrel" evidence="4">
    <location>
        <begin position="214"/>
        <end position="288"/>
    </location>
</feature>
<accession>A0A839HN62</accession>
<dbReference type="InterPro" id="IPR058647">
    <property type="entry name" value="BSH_CzcB-like"/>
</dbReference>
<sequence length="359" mass="37458">MPYRLSAGLLSGLLLAATVAAQPATPSDPEPLRLQPAQVQALGVQTARLEGVAEATLRRYPAQVLVPVHRQRVLAAPLAARVEQQAVALGDTVRAGQPLLRLRSLQAQELQRELSQSASQADLAARSRARDEQLHAEGLIPAARLDASRAADTQARTLHEERLRALRLNGLRPEAPGELSLASPLAGVVIEAPLTVGQRVEAGDMLMRVADLSTLWLELTVPVAEADALRPGEAVQVEGVAAVGRVIGSAGVVDPATQTLRVRAEISPPAAASGRRLRPGQLIEAGLAPRGTGLLTVDSAAVLRHRGRSVVFIETAPGAYRLQPVTVQGGQGARLAVTGLAPGSLVVVRGTAALLALLP</sequence>
<dbReference type="InterPro" id="IPR051909">
    <property type="entry name" value="MFP_Cation_Efflux"/>
</dbReference>
<dbReference type="SUPFAM" id="SSF111369">
    <property type="entry name" value="HlyD-like secretion proteins"/>
    <property type="match status" value="1"/>
</dbReference>
<evidence type="ECO:0000259" key="4">
    <source>
        <dbReference type="Pfam" id="PF25954"/>
    </source>
</evidence>
<dbReference type="GO" id="GO:0060003">
    <property type="term" value="P:copper ion export"/>
    <property type="evidence" value="ECO:0007669"/>
    <property type="project" value="TreeGrafter"/>
</dbReference>
<dbReference type="GO" id="GO:0046914">
    <property type="term" value="F:transition metal ion binding"/>
    <property type="evidence" value="ECO:0007669"/>
    <property type="project" value="TreeGrafter"/>
</dbReference>
<comment type="similarity">
    <text evidence="1">Belongs to the membrane fusion protein (MFP) (TC 8.A.1) family.</text>
</comment>
<dbReference type="InterPro" id="IPR006143">
    <property type="entry name" value="RND_pump_MFP"/>
</dbReference>
<proteinExistence type="inferred from homology"/>
<evidence type="ECO:0000256" key="2">
    <source>
        <dbReference type="ARBA" id="ARBA00022448"/>
    </source>
</evidence>
<dbReference type="Gene3D" id="2.40.420.20">
    <property type="match status" value="1"/>
</dbReference>
<dbReference type="EMBL" id="JACIVI010000001">
    <property type="protein sequence ID" value="MBB1161038.1"/>
    <property type="molecule type" value="Genomic_DNA"/>
</dbReference>
<dbReference type="RefSeq" id="WP_182661496.1">
    <property type="nucleotide sequence ID" value="NZ_JACIVI010000001.1"/>
</dbReference>
<keyword evidence="7" id="KW-1185">Reference proteome</keyword>
<protein>
    <submittedName>
        <fullName evidence="6">Efflux RND transporter periplasmic adaptor subunit</fullName>
    </submittedName>
</protein>
<dbReference type="GO" id="GO:0030288">
    <property type="term" value="C:outer membrane-bounded periplasmic space"/>
    <property type="evidence" value="ECO:0007669"/>
    <property type="project" value="TreeGrafter"/>
</dbReference>
<keyword evidence="3" id="KW-0732">Signal</keyword>
<evidence type="ECO:0000256" key="3">
    <source>
        <dbReference type="SAM" id="SignalP"/>
    </source>
</evidence>
<dbReference type="NCBIfam" id="TIGR01730">
    <property type="entry name" value="RND_mfp"/>
    <property type="match status" value="1"/>
</dbReference>
<dbReference type="GO" id="GO:0022857">
    <property type="term" value="F:transmembrane transporter activity"/>
    <property type="evidence" value="ECO:0007669"/>
    <property type="project" value="InterPro"/>
</dbReference>
<organism evidence="6 7">
    <name type="scientific">Aquariibacter albus</name>
    <dbReference type="NCBI Taxonomy" id="2759899"/>
    <lineage>
        <taxon>Bacteria</taxon>
        <taxon>Pseudomonadati</taxon>
        <taxon>Pseudomonadota</taxon>
        <taxon>Betaproteobacteria</taxon>
        <taxon>Burkholderiales</taxon>
        <taxon>Sphaerotilaceae</taxon>
        <taxon>Aquariibacter</taxon>
    </lineage>
</organism>
<dbReference type="Gene3D" id="2.40.30.170">
    <property type="match status" value="1"/>
</dbReference>
<dbReference type="GO" id="GO:0015679">
    <property type="term" value="P:plasma membrane copper ion transport"/>
    <property type="evidence" value="ECO:0007669"/>
    <property type="project" value="TreeGrafter"/>
</dbReference>
<evidence type="ECO:0000313" key="6">
    <source>
        <dbReference type="EMBL" id="MBB1161038.1"/>
    </source>
</evidence>
<comment type="caution">
    <text evidence="6">The sequence shown here is derived from an EMBL/GenBank/DDBJ whole genome shotgun (WGS) entry which is preliminary data.</text>
</comment>
<name>A0A839HN62_9BURK</name>
<feature type="domain" description="CzcB-like barrel-sandwich hybrid" evidence="5">
    <location>
        <begin position="73"/>
        <end position="211"/>
    </location>
</feature>